<accession>A0A194VZF8</accession>
<keyword evidence="4" id="KW-1185">Reference proteome</keyword>
<keyword evidence="2" id="KW-0812">Transmembrane</keyword>
<keyword evidence="2" id="KW-1133">Transmembrane helix</keyword>
<dbReference type="Proteomes" id="UP000078559">
    <property type="component" value="Chromosome 5"/>
</dbReference>
<name>A0A194VZF8_CYTMA</name>
<reference evidence="3" key="1">
    <citation type="submission" date="2014-12" db="EMBL/GenBank/DDBJ databases">
        <title>Genome Sequence of Valsa Canker Pathogens Uncovers a Specific Adaption of Colonization on Woody Bark.</title>
        <authorList>
            <person name="Yin Z."/>
            <person name="Liu H."/>
            <person name="Gao X."/>
            <person name="Li Z."/>
            <person name="Song N."/>
            <person name="Ke X."/>
            <person name="Dai Q."/>
            <person name="Wu Y."/>
            <person name="Sun Y."/>
            <person name="Xu J.-R."/>
            <person name="Kang Z.K."/>
            <person name="Wang L."/>
            <person name="Huang L."/>
        </authorList>
    </citation>
    <scope>NUCLEOTIDE SEQUENCE [LARGE SCALE GENOMIC DNA]</scope>
    <source>
        <strain evidence="3">03-8</strain>
    </source>
</reference>
<feature type="region of interest" description="Disordered" evidence="1">
    <location>
        <begin position="218"/>
        <end position="237"/>
    </location>
</feature>
<dbReference type="AlphaFoldDB" id="A0A194VZF8"/>
<keyword evidence="2" id="KW-0472">Membrane</keyword>
<evidence type="ECO:0000256" key="1">
    <source>
        <dbReference type="SAM" id="MobiDB-lite"/>
    </source>
</evidence>
<evidence type="ECO:0000313" key="3">
    <source>
        <dbReference type="EMBL" id="KUI69175.1"/>
    </source>
</evidence>
<feature type="transmembrane region" description="Helical" evidence="2">
    <location>
        <begin position="12"/>
        <end position="35"/>
    </location>
</feature>
<dbReference type="EMBL" id="CM003102">
    <property type="protein sequence ID" value="KUI69175.1"/>
    <property type="molecule type" value="Genomic_DNA"/>
</dbReference>
<gene>
    <name evidence="3" type="ORF">VM1G_05148</name>
</gene>
<organism evidence="3 4">
    <name type="scientific">Cytospora mali</name>
    <name type="common">Apple Valsa canker fungus</name>
    <name type="synonym">Valsa mali</name>
    <dbReference type="NCBI Taxonomy" id="578113"/>
    <lineage>
        <taxon>Eukaryota</taxon>
        <taxon>Fungi</taxon>
        <taxon>Dikarya</taxon>
        <taxon>Ascomycota</taxon>
        <taxon>Pezizomycotina</taxon>
        <taxon>Sordariomycetes</taxon>
        <taxon>Sordariomycetidae</taxon>
        <taxon>Diaporthales</taxon>
        <taxon>Cytosporaceae</taxon>
        <taxon>Cytospora</taxon>
    </lineage>
</organism>
<dbReference type="SMR" id="A0A194VZF8"/>
<evidence type="ECO:0000256" key="2">
    <source>
        <dbReference type="SAM" id="Phobius"/>
    </source>
</evidence>
<evidence type="ECO:0008006" key="5">
    <source>
        <dbReference type="Google" id="ProtNLM"/>
    </source>
</evidence>
<proteinExistence type="predicted"/>
<evidence type="ECO:0000313" key="4">
    <source>
        <dbReference type="Proteomes" id="UP000078559"/>
    </source>
</evidence>
<protein>
    <recommendedName>
        <fullName evidence="5">Transmembrane protein</fullName>
    </recommendedName>
</protein>
<feature type="compositionally biased region" description="Basic and acidic residues" evidence="1">
    <location>
        <begin position="225"/>
        <end position="237"/>
    </location>
</feature>
<feature type="transmembrane region" description="Helical" evidence="2">
    <location>
        <begin position="185"/>
        <end position="204"/>
    </location>
</feature>
<sequence length="237" mass="26825">MPLRNFRPERDIRGAITVPTVLFIVWFVVLLIYLLSKAGSEHHDPATTSIFPTEFALPSASPMSEAACKGVVSAEPNRHNGEMHQEEAMDDQDGVFRQTATWTSVQPTPFDWAVIYNTETPTDLVPRPTISKPMEGFHNEQSLVTDASRTPMKKRNAPYTIDPVFDQKDDIDVPDQAIGYIRAMCIAWACMLVCTLSYAVIVYTKEICDDDNYQVPHEEDMEQEHDEHTLLLGRDTH</sequence>